<dbReference type="RefSeq" id="WP_372817642.1">
    <property type="nucleotide sequence ID" value="NZ_JARRIH010000001.1"/>
</dbReference>
<evidence type="ECO:0000313" key="3">
    <source>
        <dbReference type="Proteomes" id="UP001571980"/>
    </source>
</evidence>
<sequence length="65" mass="7513">MMKQGYYDIAAFNFEQAVQLRLKAILLEFTGDVLKTHSIRTLLDAIGEALGRREEVRKSIRETQE</sequence>
<protein>
    <submittedName>
        <fullName evidence="2">HEPN domain-containing protein</fullName>
    </submittedName>
</protein>
<organism evidence="2 3">
    <name type="scientific">Pyrococcus kukulkanii</name>
    <dbReference type="NCBI Taxonomy" id="1609559"/>
    <lineage>
        <taxon>Archaea</taxon>
        <taxon>Methanobacteriati</taxon>
        <taxon>Methanobacteriota</taxon>
        <taxon>Thermococci</taxon>
        <taxon>Thermococcales</taxon>
        <taxon>Thermococcaceae</taxon>
        <taxon>Pyrococcus</taxon>
    </lineage>
</organism>
<comment type="caution">
    <text evidence="2">The sequence shown here is derived from an EMBL/GenBank/DDBJ whole genome shotgun (WGS) entry which is preliminary data.</text>
</comment>
<proteinExistence type="predicted"/>
<evidence type="ECO:0000313" key="2">
    <source>
        <dbReference type="EMBL" id="MFA4804706.1"/>
    </source>
</evidence>
<feature type="domain" description="HEPN" evidence="1">
    <location>
        <begin position="1"/>
        <end position="65"/>
    </location>
</feature>
<dbReference type="InterPro" id="IPR007842">
    <property type="entry name" value="HEPN_dom"/>
</dbReference>
<dbReference type="PROSITE" id="PS50910">
    <property type="entry name" value="HEPN"/>
    <property type="match status" value="1"/>
</dbReference>
<dbReference type="SUPFAM" id="SSF81593">
    <property type="entry name" value="Nucleotidyltransferase substrate binding subunit/domain"/>
    <property type="match status" value="1"/>
</dbReference>
<reference evidence="2 3" key="1">
    <citation type="submission" date="2023-03" db="EMBL/GenBank/DDBJ databases">
        <title>Speciation in Pyrococcus: adaptation to high temperature as a mechanism.</title>
        <authorList>
            <person name="Gu J."/>
        </authorList>
    </citation>
    <scope>NUCLEOTIDE SEQUENCE [LARGE SCALE GENOMIC DNA]</scope>
    <source>
        <strain evidence="2 3">LMOA34</strain>
    </source>
</reference>
<keyword evidence="3" id="KW-1185">Reference proteome</keyword>
<gene>
    <name evidence="2" type="ORF">P8X34_08195</name>
</gene>
<name>A0ABV4T4C1_9EURY</name>
<dbReference type="EMBL" id="JARRIG010000005">
    <property type="protein sequence ID" value="MFA4804706.1"/>
    <property type="molecule type" value="Genomic_DNA"/>
</dbReference>
<evidence type="ECO:0000259" key="1">
    <source>
        <dbReference type="PROSITE" id="PS50910"/>
    </source>
</evidence>
<dbReference type="Pfam" id="PF05168">
    <property type="entry name" value="HEPN"/>
    <property type="match status" value="1"/>
</dbReference>
<dbReference type="Proteomes" id="UP001571980">
    <property type="component" value="Unassembled WGS sequence"/>
</dbReference>
<dbReference type="Gene3D" id="1.20.120.330">
    <property type="entry name" value="Nucleotidyltransferases domain 2"/>
    <property type="match status" value="1"/>
</dbReference>
<accession>A0ABV4T4C1</accession>